<proteinExistence type="predicted"/>
<evidence type="ECO:0000313" key="2">
    <source>
        <dbReference type="EMBL" id="KAF2246493.1"/>
    </source>
</evidence>
<evidence type="ECO:0000259" key="1">
    <source>
        <dbReference type="Pfam" id="PF06985"/>
    </source>
</evidence>
<accession>A0A6A6IAH5</accession>
<organism evidence="2 3">
    <name type="scientific">Trematosphaeria pertusa</name>
    <dbReference type="NCBI Taxonomy" id="390896"/>
    <lineage>
        <taxon>Eukaryota</taxon>
        <taxon>Fungi</taxon>
        <taxon>Dikarya</taxon>
        <taxon>Ascomycota</taxon>
        <taxon>Pezizomycotina</taxon>
        <taxon>Dothideomycetes</taxon>
        <taxon>Pleosporomycetidae</taxon>
        <taxon>Pleosporales</taxon>
        <taxon>Massarineae</taxon>
        <taxon>Trematosphaeriaceae</taxon>
        <taxon>Trematosphaeria</taxon>
    </lineage>
</organism>
<dbReference type="Pfam" id="PF06985">
    <property type="entry name" value="HET"/>
    <property type="match status" value="1"/>
</dbReference>
<dbReference type="RefSeq" id="XP_033681497.1">
    <property type="nucleotide sequence ID" value="XM_033835687.1"/>
</dbReference>
<dbReference type="EMBL" id="ML987198">
    <property type="protein sequence ID" value="KAF2246493.1"/>
    <property type="molecule type" value="Genomic_DNA"/>
</dbReference>
<dbReference type="PANTHER" id="PTHR24148">
    <property type="entry name" value="ANKYRIN REPEAT DOMAIN-CONTAINING PROTEIN 39 HOMOLOG-RELATED"/>
    <property type="match status" value="1"/>
</dbReference>
<name>A0A6A6IAH5_9PLEO</name>
<gene>
    <name evidence="2" type="ORF">BU26DRAFT_606737</name>
</gene>
<dbReference type="InterPro" id="IPR010730">
    <property type="entry name" value="HET"/>
</dbReference>
<dbReference type="OrthoDB" id="2157530at2759"/>
<dbReference type="AlphaFoldDB" id="A0A6A6IAH5"/>
<dbReference type="Proteomes" id="UP000800094">
    <property type="component" value="Unassembled WGS sequence"/>
</dbReference>
<keyword evidence="3" id="KW-1185">Reference proteome</keyword>
<dbReference type="PANTHER" id="PTHR24148:SF64">
    <property type="entry name" value="HETEROKARYON INCOMPATIBILITY DOMAIN-CONTAINING PROTEIN"/>
    <property type="match status" value="1"/>
</dbReference>
<feature type="domain" description="Heterokaryon incompatibility" evidence="1">
    <location>
        <begin position="50"/>
        <end position="233"/>
    </location>
</feature>
<protein>
    <recommendedName>
        <fullName evidence="1">Heterokaryon incompatibility domain-containing protein</fullName>
    </recommendedName>
</protein>
<dbReference type="GeneID" id="54589017"/>
<evidence type="ECO:0000313" key="3">
    <source>
        <dbReference type="Proteomes" id="UP000800094"/>
    </source>
</evidence>
<reference evidence="2" key="1">
    <citation type="journal article" date="2020" name="Stud. Mycol.">
        <title>101 Dothideomycetes genomes: a test case for predicting lifestyles and emergence of pathogens.</title>
        <authorList>
            <person name="Haridas S."/>
            <person name="Albert R."/>
            <person name="Binder M."/>
            <person name="Bloem J."/>
            <person name="Labutti K."/>
            <person name="Salamov A."/>
            <person name="Andreopoulos B."/>
            <person name="Baker S."/>
            <person name="Barry K."/>
            <person name="Bills G."/>
            <person name="Bluhm B."/>
            <person name="Cannon C."/>
            <person name="Castanera R."/>
            <person name="Culley D."/>
            <person name="Daum C."/>
            <person name="Ezra D."/>
            <person name="Gonzalez J."/>
            <person name="Henrissat B."/>
            <person name="Kuo A."/>
            <person name="Liang C."/>
            <person name="Lipzen A."/>
            <person name="Lutzoni F."/>
            <person name="Magnuson J."/>
            <person name="Mondo S."/>
            <person name="Nolan M."/>
            <person name="Ohm R."/>
            <person name="Pangilinan J."/>
            <person name="Park H.-J."/>
            <person name="Ramirez L."/>
            <person name="Alfaro M."/>
            <person name="Sun H."/>
            <person name="Tritt A."/>
            <person name="Yoshinaga Y."/>
            <person name="Zwiers L.-H."/>
            <person name="Turgeon B."/>
            <person name="Goodwin S."/>
            <person name="Spatafora J."/>
            <person name="Crous P."/>
            <person name="Grigoriev I."/>
        </authorList>
    </citation>
    <scope>NUCLEOTIDE SEQUENCE</scope>
    <source>
        <strain evidence="2">CBS 122368</strain>
    </source>
</reference>
<sequence>METPQIFTTALFFEGQDEKLWPRRLLHVPSMTSVEREGEHTYLGVQKPDYNILSYTWGRYKISDGPTLQVKNIGWDIQPIDPLRFTVEDLETTLRVVSHGKPFIWIDIACIDQENYEVKMDEIGRQAGIFYNAKDAFIWLHGSSTQQLQRKFDHFFQLVARLDGEAVEEIAFDENTTITNNWEPDDAASEIFIGENTFLPHCIRDLDWINDMQRCLSGIIGDVWFSSLWTLQEASLRPDAWFISKEGSVIPRKGYAEVALMNLVHGMGEIERHLSKALYMNRPEEDHALDVVLPSLKVLESIVQRVGLGGWENPSTLYGSARFRECIDPLDRIYGIMQIFGFRLGAACDPSREYTLDNLEHQFATRINAGSPIMGQLFVHTEPVDLGKCWRISQNSHIRTALRLMSTMTLNLAQIRLDDSEQPVFAGPACDFRQIAQQWTMAEEKNEGWPFWGVDGAVHFIALDENEYWYSRIPEDLRHIETENFALNQSLSNLLLEISEDELQILLLGQLLDPEDEEEAFPPTMPGCVGILVRRVVFRERVAWQRLGLCVWAMDASREDTEGLWRTVEYALA</sequence>
<dbReference type="InterPro" id="IPR052895">
    <property type="entry name" value="HetReg/Transcr_Mod"/>
</dbReference>